<proteinExistence type="inferred from homology"/>
<keyword evidence="7 9" id="KW-0503">Monooxygenase</keyword>
<dbReference type="InterPro" id="IPR009078">
    <property type="entry name" value="Ferritin-like_SF"/>
</dbReference>
<reference evidence="10 11" key="1">
    <citation type="submission" date="2018-06" db="EMBL/GenBank/DDBJ databases">
        <authorList>
            <consortium name="Pathogen Informatics"/>
            <person name="Doyle S."/>
        </authorList>
    </citation>
    <scope>NUCLEOTIDE SEQUENCE [LARGE SCALE GENOMIC DNA]</scope>
    <source>
        <strain evidence="10 11">NCTC13315</strain>
    </source>
</reference>
<comment type="pathway">
    <text evidence="1 9">Cofactor biosynthesis; ubiquinone biosynthesis.</text>
</comment>
<accession>A0A378I4M2</accession>
<dbReference type="InterPro" id="IPR047809">
    <property type="entry name" value="COQ7_proteobact"/>
</dbReference>
<feature type="binding site" evidence="9">
    <location>
        <position position="95"/>
    </location>
    <ligand>
        <name>Fe cation</name>
        <dbReference type="ChEBI" id="CHEBI:24875"/>
        <label>1</label>
    </ligand>
</feature>
<evidence type="ECO:0000256" key="1">
    <source>
        <dbReference type="ARBA" id="ARBA00004749"/>
    </source>
</evidence>
<keyword evidence="10" id="KW-0830">Ubiquinone</keyword>
<keyword evidence="5 9" id="KW-0560">Oxidoreductase</keyword>
<comment type="function">
    <text evidence="9">Catalyzes the hydroxylation of 2-nonaprenyl-3-methyl-6-methoxy-1,4-benzoquinol during ubiquinone biosynthesis.</text>
</comment>
<dbReference type="OrthoDB" id="5192789at2"/>
<dbReference type="HAMAP" id="MF_01658">
    <property type="entry name" value="COQ7"/>
    <property type="match status" value="1"/>
</dbReference>
<dbReference type="GO" id="GO:0046872">
    <property type="term" value="F:metal ion binding"/>
    <property type="evidence" value="ECO:0007669"/>
    <property type="project" value="UniProtKB-KW"/>
</dbReference>
<comment type="catalytic activity">
    <reaction evidence="9">
        <text>a 5-methoxy-2-methyl-3-(all-trans-polyprenyl)benzene-1,4-diol + AH2 + O2 = a 3-demethylubiquinol + A + H2O</text>
        <dbReference type="Rhea" id="RHEA:50908"/>
        <dbReference type="Rhea" id="RHEA-COMP:10859"/>
        <dbReference type="Rhea" id="RHEA-COMP:10914"/>
        <dbReference type="ChEBI" id="CHEBI:13193"/>
        <dbReference type="ChEBI" id="CHEBI:15377"/>
        <dbReference type="ChEBI" id="CHEBI:15379"/>
        <dbReference type="ChEBI" id="CHEBI:17499"/>
        <dbReference type="ChEBI" id="CHEBI:84167"/>
        <dbReference type="ChEBI" id="CHEBI:84422"/>
        <dbReference type="EC" id="1.14.99.60"/>
    </reaction>
</comment>
<feature type="binding site" evidence="9">
    <location>
        <position position="176"/>
    </location>
    <ligand>
        <name>Fe cation</name>
        <dbReference type="ChEBI" id="CHEBI:24875"/>
        <label>2</label>
    </ligand>
</feature>
<dbReference type="Gene3D" id="1.20.1260.10">
    <property type="match status" value="1"/>
</dbReference>
<keyword evidence="2 9" id="KW-1003">Cell membrane</keyword>
<evidence type="ECO:0000256" key="6">
    <source>
        <dbReference type="ARBA" id="ARBA00023004"/>
    </source>
</evidence>
<gene>
    <name evidence="9 10" type="primary">coq7</name>
    <name evidence="10" type="ORF">NCTC13315_02703</name>
</gene>
<dbReference type="Proteomes" id="UP000254968">
    <property type="component" value="Unassembled WGS sequence"/>
</dbReference>
<feature type="binding site" evidence="9">
    <location>
        <position position="144"/>
    </location>
    <ligand>
        <name>Fe cation</name>
        <dbReference type="ChEBI" id="CHEBI:24875"/>
        <label>2</label>
    </ligand>
</feature>
<comment type="cofactor">
    <cofactor evidence="9">
        <name>Fe cation</name>
        <dbReference type="ChEBI" id="CHEBI:24875"/>
    </cofactor>
    <text evidence="9">Binds 2 iron ions per subunit.</text>
</comment>
<dbReference type="PANTHER" id="PTHR11237:SF4">
    <property type="entry name" value="5-DEMETHOXYUBIQUINONE HYDROXYLASE, MITOCHONDRIAL"/>
    <property type="match status" value="1"/>
</dbReference>
<comment type="similarity">
    <text evidence="9">Belongs to the COQ7 family.</text>
</comment>
<keyword evidence="8 9" id="KW-0472">Membrane</keyword>
<dbReference type="GO" id="GO:0008682">
    <property type="term" value="F:3-demethoxyubiquinol 3-hydroxylase activity"/>
    <property type="evidence" value="ECO:0007669"/>
    <property type="project" value="UniProtKB-EC"/>
</dbReference>
<dbReference type="SUPFAM" id="SSF47240">
    <property type="entry name" value="Ferritin-like"/>
    <property type="match status" value="1"/>
</dbReference>
<dbReference type="UniPathway" id="UPA00232"/>
<protein>
    <recommendedName>
        <fullName evidence="9">3-demethoxyubiquinol 3-hydroxylase</fullName>
        <shortName evidence="9">DMQ hydroxylase</shortName>
        <ecNumber evidence="9">1.14.99.60</ecNumber>
    </recommendedName>
    <alternativeName>
        <fullName evidence="9">2-nonaprenyl-3-methyl-6-methoxy-1,4-benzoquinol hydroxylase</fullName>
    </alternativeName>
</protein>
<evidence type="ECO:0000256" key="8">
    <source>
        <dbReference type="ARBA" id="ARBA00023136"/>
    </source>
</evidence>
<evidence type="ECO:0000256" key="7">
    <source>
        <dbReference type="ARBA" id="ARBA00023033"/>
    </source>
</evidence>
<evidence type="ECO:0000256" key="5">
    <source>
        <dbReference type="ARBA" id="ARBA00023002"/>
    </source>
</evidence>
<dbReference type="EC" id="1.14.99.60" evidence="9"/>
<dbReference type="InterPro" id="IPR011566">
    <property type="entry name" value="Ubq_synth_Coq7"/>
</dbReference>
<dbReference type="GO" id="GO:0006744">
    <property type="term" value="P:ubiquinone biosynthetic process"/>
    <property type="evidence" value="ECO:0007669"/>
    <property type="project" value="UniProtKB-UniRule"/>
</dbReference>
<dbReference type="RefSeq" id="WP_115303861.1">
    <property type="nucleotide sequence ID" value="NZ_CAAAHO010000005.1"/>
</dbReference>
<feature type="binding site" evidence="9">
    <location>
        <position position="179"/>
    </location>
    <ligand>
        <name>Fe cation</name>
        <dbReference type="ChEBI" id="CHEBI:24875"/>
        <label>2</label>
    </ligand>
</feature>
<dbReference type="NCBIfam" id="NF033656">
    <property type="entry name" value="DMQ_monoox_COQ7"/>
    <property type="match status" value="1"/>
</dbReference>
<dbReference type="EMBL" id="UGNV01000001">
    <property type="protein sequence ID" value="STX30139.1"/>
    <property type="molecule type" value="Genomic_DNA"/>
</dbReference>
<feature type="binding site" evidence="9">
    <location>
        <position position="92"/>
    </location>
    <ligand>
        <name>Fe cation</name>
        <dbReference type="ChEBI" id="CHEBI:24875"/>
        <label>1</label>
    </ligand>
</feature>
<dbReference type="AlphaFoldDB" id="A0A378I4M2"/>
<evidence type="ECO:0000313" key="10">
    <source>
        <dbReference type="EMBL" id="STX30139.1"/>
    </source>
</evidence>
<organism evidence="10 11">
    <name type="scientific">Legionella beliardensis</name>
    <dbReference type="NCBI Taxonomy" id="91822"/>
    <lineage>
        <taxon>Bacteria</taxon>
        <taxon>Pseudomonadati</taxon>
        <taxon>Pseudomonadota</taxon>
        <taxon>Gammaproteobacteria</taxon>
        <taxon>Legionellales</taxon>
        <taxon>Legionellaceae</taxon>
        <taxon>Legionella</taxon>
    </lineage>
</organism>
<evidence type="ECO:0000313" key="11">
    <source>
        <dbReference type="Proteomes" id="UP000254968"/>
    </source>
</evidence>
<dbReference type="Pfam" id="PF03232">
    <property type="entry name" value="COQ7"/>
    <property type="match status" value="1"/>
</dbReference>
<dbReference type="PANTHER" id="PTHR11237">
    <property type="entry name" value="COENZYME Q10 BIOSYNTHESIS PROTEIN 7"/>
    <property type="match status" value="1"/>
</dbReference>
<name>A0A378I4M2_9GAMM</name>
<feature type="binding site" evidence="9">
    <location>
        <position position="62"/>
    </location>
    <ligand>
        <name>Fe cation</name>
        <dbReference type="ChEBI" id="CHEBI:24875"/>
        <label>1</label>
    </ligand>
</feature>
<evidence type="ECO:0000256" key="3">
    <source>
        <dbReference type="ARBA" id="ARBA00022688"/>
    </source>
</evidence>
<dbReference type="InterPro" id="IPR012347">
    <property type="entry name" value="Ferritin-like"/>
</dbReference>
<evidence type="ECO:0000256" key="2">
    <source>
        <dbReference type="ARBA" id="ARBA00022475"/>
    </source>
</evidence>
<keyword evidence="4 9" id="KW-0479">Metal-binding</keyword>
<keyword evidence="11" id="KW-1185">Reference proteome</keyword>
<sequence>MKQFSILDQIINEIDVALRAIIPPQQRVSKRPSPADKINTTHLTTNQKKHVAGLMRVNHSGEVCAQALYQGQALTARLTHVKKQMANAALEEIDHLSWCEQRLYELNSQPSLLNPLWYIGSFTIGAFAGLIGDQFSLGFLAETETQVSAHLQKHLQKLPPEDKKTELILKQMQEDEAQHAEAAKQAGAMELPRALKNLMNTTSKIMTKTSYYI</sequence>
<comment type="subcellular location">
    <subcellularLocation>
        <location evidence="9">Cell membrane</location>
        <topology evidence="9">Peripheral membrane protein</topology>
    </subcellularLocation>
</comment>
<evidence type="ECO:0000256" key="9">
    <source>
        <dbReference type="HAMAP-Rule" id="MF_01658"/>
    </source>
</evidence>
<dbReference type="GO" id="GO:0005886">
    <property type="term" value="C:plasma membrane"/>
    <property type="evidence" value="ECO:0007669"/>
    <property type="project" value="UniProtKB-SubCell"/>
</dbReference>
<evidence type="ECO:0000256" key="4">
    <source>
        <dbReference type="ARBA" id="ARBA00022723"/>
    </source>
</evidence>
<keyword evidence="3 9" id="KW-0831">Ubiquinone biosynthesis</keyword>
<keyword evidence="6 9" id="KW-0408">Iron</keyword>
<feature type="binding site" evidence="9">
    <location>
        <position position="92"/>
    </location>
    <ligand>
        <name>Fe cation</name>
        <dbReference type="ChEBI" id="CHEBI:24875"/>
        <label>2</label>
    </ligand>
</feature>
<feature type="binding site" evidence="9">
    <location>
        <position position="176"/>
    </location>
    <ligand>
        <name>Fe cation</name>
        <dbReference type="ChEBI" id="CHEBI:24875"/>
        <label>1</label>
    </ligand>
</feature>
<dbReference type="CDD" id="cd01042">
    <property type="entry name" value="DMQH"/>
    <property type="match status" value="1"/>
</dbReference>